<feature type="compositionally biased region" description="Polar residues" evidence="2">
    <location>
        <begin position="429"/>
        <end position="438"/>
    </location>
</feature>
<evidence type="ECO:0000313" key="3">
    <source>
        <dbReference type="EMBL" id="KAL3428304.1"/>
    </source>
</evidence>
<feature type="compositionally biased region" description="Low complexity" evidence="2">
    <location>
        <begin position="260"/>
        <end position="271"/>
    </location>
</feature>
<feature type="coiled-coil region" evidence="1">
    <location>
        <begin position="746"/>
        <end position="780"/>
    </location>
</feature>
<gene>
    <name evidence="3" type="ORF">PVAG01_01813</name>
</gene>
<feature type="compositionally biased region" description="Acidic residues" evidence="2">
    <location>
        <begin position="286"/>
        <end position="296"/>
    </location>
</feature>
<keyword evidence="1" id="KW-0175">Coiled coil</keyword>
<dbReference type="EMBL" id="JBFCZG010000001">
    <property type="protein sequence ID" value="KAL3428304.1"/>
    <property type="molecule type" value="Genomic_DNA"/>
</dbReference>
<feature type="region of interest" description="Disordered" evidence="2">
    <location>
        <begin position="595"/>
        <end position="631"/>
    </location>
</feature>
<organism evidence="3 4">
    <name type="scientific">Phlyctema vagabunda</name>
    <dbReference type="NCBI Taxonomy" id="108571"/>
    <lineage>
        <taxon>Eukaryota</taxon>
        <taxon>Fungi</taxon>
        <taxon>Dikarya</taxon>
        <taxon>Ascomycota</taxon>
        <taxon>Pezizomycotina</taxon>
        <taxon>Leotiomycetes</taxon>
        <taxon>Helotiales</taxon>
        <taxon>Dermateaceae</taxon>
        <taxon>Phlyctema</taxon>
    </lineage>
</organism>
<feature type="compositionally biased region" description="Low complexity" evidence="2">
    <location>
        <begin position="595"/>
        <end position="604"/>
    </location>
</feature>
<feature type="compositionally biased region" description="Polar residues" evidence="2">
    <location>
        <begin position="334"/>
        <end position="345"/>
    </location>
</feature>
<protein>
    <submittedName>
        <fullName evidence="3">Uncharacterized protein</fullName>
    </submittedName>
</protein>
<feature type="compositionally biased region" description="Low complexity" evidence="2">
    <location>
        <begin position="537"/>
        <end position="546"/>
    </location>
</feature>
<feature type="compositionally biased region" description="Polar residues" evidence="2">
    <location>
        <begin position="413"/>
        <end position="422"/>
    </location>
</feature>
<dbReference type="Proteomes" id="UP001629113">
    <property type="component" value="Unassembled WGS sequence"/>
</dbReference>
<feature type="region of interest" description="Disordered" evidence="2">
    <location>
        <begin position="644"/>
        <end position="689"/>
    </location>
</feature>
<evidence type="ECO:0000256" key="2">
    <source>
        <dbReference type="SAM" id="MobiDB-lite"/>
    </source>
</evidence>
<evidence type="ECO:0000256" key="1">
    <source>
        <dbReference type="SAM" id="Coils"/>
    </source>
</evidence>
<name>A0ABR4PYG7_9HELO</name>
<feature type="region of interest" description="Disordered" evidence="2">
    <location>
        <begin position="248"/>
        <end position="573"/>
    </location>
</feature>
<evidence type="ECO:0000313" key="4">
    <source>
        <dbReference type="Proteomes" id="UP001629113"/>
    </source>
</evidence>
<keyword evidence="4" id="KW-1185">Reference proteome</keyword>
<feature type="compositionally biased region" description="Polar residues" evidence="2">
    <location>
        <begin position="492"/>
        <end position="517"/>
    </location>
</feature>
<comment type="caution">
    <text evidence="3">The sequence shown here is derived from an EMBL/GenBank/DDBJ whole genome shotgun (WGS) entry which is preliminary data.</text>
</comment>
<accession>A0ABR4PYG7</accession>
<sequence>MKPPSSITGAKGDVNLLANDVKLAEYEFTEKDRQSSCSVLTAPGEIINASFSIESGTDEIVDLIVDGILRESKTNNRSAKVHKHTFSTVCHNPRKHPDDPKKTVKAGLRMFRMQVRAREIKHDVDIQESRDASSVGTIELRFYRKGGQPSENEENEEGVLQRGPNFNEYPIWSDLNVKIGPERPAPAFEIAFVNPLEGKNYSLQKKRVTEEHPIDYKLWASFKFSLRSAANLRGMGFINLPMSSPSLPIPGVSQRETGPSSSSAKEFSSHSTGDKITQEEPPSENSDSDSDSSEEVEVPKSISSSLSKGKQPAGKRIDPRKKSFSAPVGEEAQNAGSGSRSSPKQSPVRATGRSDFNTAMHELRASTGISNSVARKNEKSVPDTQRNKAESQETNETSGPKDHANPAPLIQNLPESSTTGTMANPLPVQDSSQESSPQFVVPELSPDDLPKAESIEQDEVPTQPANGNTFGTKLPQKKYPVGLAGAPAYSSWRGSSQLTENNSSPEDNYSPEDNSSPELPEVPKGAFENQPIQISQPEPASTTSALPTPPPSSRKPVAYREESVPASSVSMLRIGNTPQLDPLANVEELVHASQATTASLTASQEAEEKAAAAARASTIHAGEKRKADMISHDSTMSALELESRKSQIAPTMRGALQSESEPANSTGHGAGSRSQSSVREVERPSPVIDAQEARRLAAETYNRLEQQQLNDLPEVERWKRLAHKRYADALCERNRLNQEHETALLEHQDRAEIRELNIQAERVEAECVDLKEKIASLRGE</sequence>
<feature type="compositionally biased region" description="Basic and acidic residues" evidence="2">
    <location>
        <begin position="375"/>
        <end position="391"/>
    </location>
</feature>
<feature type="compositionally biased region" description="Polar residues" evidence="2">
    <location>
        <begin position="657"/>
        <end position="667"/>
    </location>
</feature>
<proteinExistence type="predicted"/>
<feature type="compositionally biased region" description="Basic and acidic residues" evidence="2">
    <location>
        <begin position="621"/>
        <end position="631"/>
    </location>
</feature>
<reference evidence="3 4" key="1">
    <citation type="submission" date="2024-06" db="EMBL/GenBank/DDBJ databases">
        <title>Complete genome of Phlyctema vagabunda strain 19-DSS-EL-015.</title>
        <authorList>
            <person name="Fiorenzani C."/>
        </authorList>
    </citation>
    <scope>NUCLEOTIDE SEQUENCE [LARGE SCALE GENOMIC DNA]</scope>
    <source>
        <strain evidence="3 4">19-DSS-EL-015</strain>
    </source>
</reference>